<dbReference type="EMBL" id="ML208281">
    <property type="protein sequence ID" value="TFK72782.1"/>
    <property type="molecule type" value="Genomic_DNA"/>
</dbReference>
<protein>
    <submittedName>
        <fullName evidence="1">Uncharacterized protein</fullName>
    </submittedName>
</protein>
<accession>A0ACD3B4H4</accession>
<reference evidence="1 2" key="1">
    <citation type="journal article" date="2019" name="Nat. Ecol. Evol.">
        <title>Megaphylogeny resolves global patterns of mushroom evolution.</title>
        <authorList>
            <person name="Varga T."/>
            <person name="Krizsan K."/>
            <person name="Foldi C."/>
            <person name="Dima B."/>
            <person name="Sanchez-Garcia M."/>
            <person name="Sanchez-Ramirez S."/>
            <person name="Szollosi G.J."/>
            <person name="Szarkandi J.G."/>
            <person name="Papp V."/>
            <person name="Albert L."/>
            <person name="Andreopoulos W."/>
            <person name="Angelini C."/>
            <person name="Antonin V."/>
            <person name="Barry K.W."/>
            <person name="Bougher N.L."/>
            <person name="Buchanan P."/>
            <person name="Buyck B."/>
            <person name="Bense V."/>
            <person name="Catcheside P."/>
            <person name="Chovatia M."/>
            <person name="Cooper J."/>
            <person name="Damon W."/>
            <person name="Desjardin D."/>
            <person name="Finy P."/>
            <person name="Geml J."/>
            <person name="Haridas S."/>
            <person name="Hughes K."/>
            <person name="Justo A."/>
            <person name="Karasinski D."/>
            <person name="Kautmanova I."/>
            <person name="Kiss B."/>
            <person name="Kocsube S."/>
            <person name="Kotiranta H."/>
            <person name="LaButti K.M."/>
            <person name="Lechner B.E."/>
            <person name="Liimatainen K."/>
            <person name="Lipzen A."/>
            <person name="Lukacs Z."/>
            <person name="Mihaltcheva S."/>
            <person name="Morgado L.N."/>
            <person name="Niskanen T."/>
            <person name="Noordeloos M.E."/>
            <person name="Ohm R.A."/>
            <person name="Ortiz-Santana B."/>
            <person name="Ovrebo C."/>
            <person name="Racz N."/>
            <person name="Riley R."/>
            <person name="Savchenko A."/>
            <person name="Shiryaev A."/>
            <person name="Soop K."/>
            <person name="Spirin V."/>
            <person name="Szebenyi C."/>
            <person name="Tomsovsky M."/>
            <person name="Tulloss R.E."/>
            <person name="Uehling J."/>
            <person name="Grigoriev I.V."/>
            <person name="Vagvolgyi C."/>
            <person name="Papp T."/>
            <person name="Martin F.M."/>
            <person name="Miettinen O."/>
            <person name="Hibbett D.S."/>
            <person name="Nagy L.G."/>
        </authorList>
    </citation>
    <scope>NUCLEOTIDE SEQUENCE [LARGE SCALE GENOMIC DNA]</scope>
    <source>
        <strain evidence="1 2">NL-1719</strain>
    </source>
</reference>
<proteinExistence type="predicted"/>
<evidence type="ECO:0000313" key="1">
    <source>
        <dbReference type="EMBL" id="TFK72782.1"/>
    </source>
</evidence>
<dbReference type="Proteomes" id="UP000308600">
    <property type="component" value="Unassembled WGS sequence"/>
</dbReference>
<name>A0ACD3B4H4_9AGAR</name>
<sequence>MVTISDYDIIFNLGVLEIGAMISTLLFGITTSQAYTYYERYPADHLRIKILVLSIWLLELCHTTAVLQGLFFATITQYHRPELLFVKSATGFTISFLLSGLIATIVQVKFADRIRTVMGKPWLAIVCWILSFARLLGTTWVAVLLFTIELTEFANRWGHLAMATWFIAASVDVLTAAALTINLVRKRQEAILGKPILDKIIATTVQTGLVTSTNTVTMAICFVAMPHNFVWAAFGFVLPKLFSISLFASLNARQKLRRASEDAPTIYLENLNELAKVPSKLEFTSTPITSSVHTT</sequence>
<organism evidence="1 2">
    <name type="scientific">Pluteus cervinus</name>
    <dbReference type="NCBI Taxonomy" id="181527"/>
    <lineage>
        <taxon>Eukaryota</taxon>
        <taxon>Fungi</taxon>
        <taxon>Dikarya</taxon>
        <taxon>Basidiomycota</taxon>
        <taxon>Agaricomycotina</taxon>
        <taxon>Agaricomycetes</taxon>
        <taxon>Agaricomycetidae</taxon>
        <taxon>Agaricales</taxon>
        <taxon>Pluteineae</taxon>
        <taxon>Pluteaceae</taxon>
        <taxon>Pluteus</taxon>
    </lineage>
</organism>
<keyword evidence="2" id="KW-1185">Reference proteome</keyword>
<evidence type="ECO:0000313" key="2">
    <source>
        <dbReference type="Proteomes" id="UP000308600"/>
    </source>
</evidence>
<gene>
    <name evidence="1" type="ORF">BDN72DRAFT_281601</name>
</gene>